<dbReference type="Proteomes" id="UP000593562">
    <property type="component" value="Unassembled WGS sequence"/>
</dbReference>
<gene>
    <name evidence="1" type="ORF">HS088_TW09G00169</name>
</gene>
<organism evidence="1 2">
    <name type="scientific">Tripterygium wilfordii</name>
    <name type="common">Thunder God vine</name>
    <dbReference type="NCBI Taxonomy" id="458696"/>
    <lineage>
        <taxon>Eukaryota</taxon>
        <taxon>Viridiplantae</taxon>
        <taxon>Streptophyta</taxon>
        <taxon>Embryophyta</taxon>
        <taxon>Tracheophyta</taxon>
        <taxon>Spermatophyta</taxon>
        <taxon>Magnoliopsida</taxon>
        <taxon>eudicotyledons</taxon>
        <taxon>Gunneridae</taxon>
        <taxon>Pentapetalae</taxon>
        <taxon>rosids</taxon>
        <taxon>fabids</taxon>
        <taxon>Celastrales</taxon>
        <taxon>Celastraceae</taxon>
        <taxon>Tripterygium</taxon>
    </lineage>
</organism>
<accession>A0A7J7D6Z3</accession>
<dbReference type="InParanoid" id="A0A7J7D6Z3"/>
<sequence length="187" mass="20964">MGAMLSKFFFFSSKESKNDQRKSTAHQAKAFSIIELVKPECLKTKKKIIKKEKNLQNNNPQERSKAIGKRKLTLEDMLLASPGSKFKPNHINGSGELYVFKHFSKRVHPSSSSSSSAAASSKAIAKVKIGDEILAYKEDMVTTTSTCTSMDVQSGKLKKKVSFKLPEEADIFTYYYSSEEKLENYSV</sequence>
<dbReference type="AlphaFoldDB" id="A0A7J7D6Z3"/>
<comment type="caution">
    <text evidence="1">The sequence shown here is derived from an EMBL/GenBank/DDBJ whole genome shotgun (WGS) entry which is preliminary data.</text>
</comment>
<keyword evidence="2" id="KW-1185">Reference proteome</keyword>
<evidence type="ECO:0000313" key="1">
    <source>
        <dbReference type="EMBL" id="KAF5742127.1"/>
    </source>
</evidence>
<name>A0A7J7D6Z3_TRIWF</name>
<protein>
    <submittedName>
        <fullName evidence="1">Uncharacterized protein</fullName>
    </submittedName>
</protein>
<dbReference type="EMBL" id="JAAARO010000009">
    <property type="protein sequence ID" value="KAF5742127.1"/>
    <property type="molecule type" value="Genomic_DNA"/>
</dbReference>
<proteinExistence type="predicted"/>
<evidence type="ECO:0000313" key="2">
    <source>
        <dbReference type="Proteomes" id="UP000593562"/>
    </source>
</evidence>
<reference evidence="1 2" key="1">
    <citation type="journal article" date="2020" name="Nat. Commun.">
        <title>Genome of Tripterygium wilfordii and identification of cytochrome P450 involved in triptolide biosynthesis.</title>
        <authorList>
            <person name="Tu L."/>
            <person name="Su P."/>
            <person name="Zhang Z."/>
            <person name="Gao L."/>
            <person name="Wang J."/>
            <person name="Hu T."/>
            <person name="Zhou J."/>
            <person name="Zhang Y."/>
            <person name="Zhao Y."/>
            <person name="Liu Y."/>
            <person name="Song Y."/>
            <person name="Tong Y."/>
            <person name="Lu Y."/>
            <person name="Yang J."/>
            <person name="Xu C."/>
            <person name="Jia M."/>
            <person name="Peters R.J."/>
            <person name="Huang L."/>
            <person name="Gao W."/>
        </authorList>
    </citation>
    <scope>NUCLEOTIDE SEQUENCE [LARGE SCALE GENOMIC DNA]</scope>
    <source>
        <strain evidence="2">cv. XIE 37</strain>
        <tissue evidence="1">Leaf</tissue>
    </source>
</reference>